<accession>A0ABW8SAS5</accession>
<proteinExistence type="predicted"/>
<sequence>MSKLDEIKKYLTENMGKEKQELLADIREKFSVTEKSADIYYYQWKGEFTRSKNCKPKEEKKVEVKYQEEEKKEIIIPHDVKSINVDEQEVFKQTKLKMISGKFEGEYGEYEVADCAVKVGDELIKNESDLENFRKNQIRQFYMMLGEIAEILKLVK</sequence>
<evidence type="ECO:0000313" key="1">
    <source>
        <dbReference type="EMBL" id="MFL0167681.1"/>
    </source>
</evidence>
<evidence type="ECO:0000313" key="2">
    <source>
        <dbReference type="Proteomes" id="UP001623600"/>
    </source>
</evidence>
<dbReference type="Proteomes" id="UP001623600">
    <property type="component" value="Unassembled WGS sequence"/>
</dbReference>
<comment type="caution">
    <text evidence="1">The sequence shown here is derived from an EMBL/GenBank/DDBJ whole genome shotgun (WGS) entry which is preliminary data.</text>
</comment>
<dbReference type="RefSeq" id="WP_406762428.1">
    <property type="nucleotide sequence ID" value="NZ_JBJIAB010000037.1"/>
</dbReference>
<name>A0ABW8SAS5_9CLOT</name>
<protein>
    <submittedName>
        <fullName evidence="1">Uncharacterized protein</fullName>
    </submittedName>
</protein>
<organism evidence="1 2">
    <name type="scientific">Candidatus Clostridium helianthi</name>
    <dbReference type="NCBI Taxonomy" id="3381660"/>
    <lineage>
        <taxon>Bacteria</taxon>
        <taxon>Bacillati</taxon>
        <taxon>Bacillota</taxon>
        <taxon>Clostridia</taxon>
        <taxon>Eubacteriales</taxon>
        <taxon>Clostridiaceae</taxon>
        <taxon>Clostridium</taxon>
    </lineage>
</organism>
<reference evidence="1 2" key="1">
    <citation type="submission" date="2024-11" db="EMBL/GenBank/DDBJ databases">
        <authorList>
            <person name="Heng Y.C."/>
            <person name="Lim A.C.H."/>
            <person name="Lee J.K.Y."/>
            <person name="Kittelmann S."/>
        </authorList>
    </citation>
    <scope>NUCLEOTIDE SEQUENCE [LARGE SCALE GENOMIC DNA]</scope>
    <source>
        <strain evidence="1 2">WILCCON 0112</strain>
    </source>
</reference>
<keyword evidence="2" id="KW-1185">Reference proteome</keyword>
<gene>
    <name evidence="1" type="ORF">ACJDTP_21645</name>
</gene>
<dbReference type="EMBL" id="JBJIAB010000037">
    <property type="protein sequence ID" value="MFL0167681.1"/>
    <property type="molecule type" value="Genomic_DNA"/>
</dbReference>